<evidence type="ECO:0000256" key="5">
    <source>
        <dbReference type="ARBA" id="ARBA00023136"/>
    </source>
</evidence>
<name>A0ABT7YE17_9BACT</name>
<keyword evidence="9" id="KW-1185">Reference proteome</keyword>
<dbReference type="InterPro" id="IPR000731">
    <property type="entry name" value="SSD"/>
</dbReference>
<comment type="caution">
    <text evidence="8">The sequence shown here is derived from an EMBL/GenBank/DDBJ whole genome shotgun (WGS) entry which is preliminary data.</text>
</comment>
<feature type="transmembrane region" description="Helical" evidence="6">
    <location>
        <begin position="612"/>
        <end position="634"/>
    </location>
</feature>
<feature type="transmembrane region" description="Helical" evidence="6">
    <location>
        <begin position="263"/>
        <end position="280"/>
    </location>
</feature>
<evidence type="ECO:0000259" key="7">
    <source>
        <dbReference type="PROSITE" id="PS50156"/>
    </source>
</evidence>
<organism evidence="8 9">
    <name type="scientific">Algoriphagus sediminis</name>
    <dbReference type="NCBI Taxonomy" id="3057113"/>
    <lineage>
        <taxon>Bacteria</taxon>
        <taxon>Pseudomonadati</taxon>
        <taxon>Bacteroidota</taxon>
        <taxon>Cytophagia</taxon>
        <taxon>Cytophagales</taxon>
        <taxon>Cyclobacteriaceae</taxon>
        <taxon>Algoriphagus</taxon>
    </lineage>
</organism>
<evidence type="ECO:0000256" key="2">
    <source>
        <dbReference type="ARBA" id="ARBA00022475"/>
    </source>
</evidence>
<feature type="transmembrane region" description="Helical" evidence="6">
    <location>
        <begin position="710"/>
        <end position="736"/>
    </location>
</feature>
<feature type="transmembrane region" description="Helical" evidence="6">
    <location>
        <begin position="680"/>
        <end position="704"/>
    </location>
</feature>
<feature type="transmembrane region" description="Helical" evidence="6">
    <location>
        <begin position="230"/>
        <end position="251"/>
    </location>
</feature>
<feature type="transmembrane region" description="Helical" evidence="6">
    <location>
        <begin position="384"/>
        <end position="403"/>
    </location>
</feature>
<keyword evidence="2" id="KW-1003">Cell membrane</keyword>
<feature type="transmembrane region" description="Helical" evidence="6">
    <location>
        <begin position="300"/>
        <end position="323"/>
    </location>
</feature>
<feature type="transmembrane region" description="Helical" evidence="6">
    <location>
        <begin position="640"/>
        <end position="659"/>
    </location>
</feature>
<dbReference type="PANTHER" id="PTHR33406:SF12">
    <property type="entry name" value="BLR2997 PROTEIN"/>
    <property type="match status" value="1"/>
</dbReference>
<evidence type="ECO:0000256" key="3">
    <source>
        <dbReference type="ARBA" id="ARBA00022692"/>
    </source>
</evidence>
<dbReference type="PROSITE" id="PS50156">
    <property type="entry name" value="SSD"/>
    <property type="match status" value="1"/>
</dbReference>
<gene>
    <name evidence="8" type="ORF">QVH07_11450</name>
</gene>
<evidence type="ECO:0000256" key="6">
    <source>
        <dbReference type="SAM" id="Phobius"/>
    </source>
</evidence>
<keyword evidence="4 6" id="KW-1133">Transmembrane helix</keyword>
<accession>A0ABT7YE17</accession>
<keyword evidence="5 6" id="KW-0472">Membrane</keyword>
<feature type="transmembrane region" description="Helical" evidence="6">
    <location>
        <begin position="586"/>
        <end position="605"/>
    </location>
</feature>
<dbReference type="Proteomes" id="UP001171916">
    <property type="component" value="Unassembled WGS sequence"/>
</dbReference>
<feature type="transmembrane region" description="Helical" evidence="6">
    <location>
        <begin position="335"/>
        <end position="363"/>
    </location>
</feature>
<feature type="domain" description="SSD" evidence="7">
    <location>
        <begin position="234"/>
        <end position="354"/>
    </location>
</feature>
<evidence type="ECO:0000313" key="9">
    <source>
        <dbReference type="Proteomes" id="UP001171916"/>
    </source>
</evidence>
<dbReference type="SUPFAM" id="SSF82866">
    <property type="entry name" value="Multidrug efflux transporter AcrB transmembrane domain"/>
    <property type="match status" value="2"/>
</dbReference>
<sequence>MFKKSTSYFFLALALLIGVGIALMRPVPEFEYDFEQFFPQDDEDLDFYEGFKQRFENDNDYLLLAIGNPEGPWLNQGFLEKASSLQNQIADIQRVDTVISVLNAQKPLIGVFGVSYQPVLSWESAKSLASFSDDLDFYRSGLVSADGESFLMLVKNQQNISKEDGDLVYTQIKKAFQDNAIEPLAVAGKIQAQGDFVKLMQSEFSLFLGISFVLILIVLALIYRSWSGVLIPIFILSIGVAWAFALIILGGRSLDVMSVMQPTIFLIVGMSALIHFFTHLAKRLRAKEKELVIEEVFKELFVPVGLTILTTGLGFISLYFTTIPALKSFGLSTGLGIFVIFIAIILITPGLLHFFPVTLGVTRRPPKKTILLAIFQRVLENRKGIAYGFLGISVLFLLLASQVKINGFLLDSLPKDHPIQADLNFFDSQYGGSNPLEIQVKSLGEEATLFELETLKEIEKIEKELVRLFGERRFISPVSLVKTLNQAQNQGSLNAYSLPSEGQFQRLRRFLPRVVRQVGDGYLTDDLKTARISGRLPDLGSFEMERKRKEFFQFLAENIDPEVLEVRWTGTSFLIDQGHQSVTWQMVRGLGVAFFLVGLIAGILFRSWRISLILLVPNLFPLIMMAGFMFLTGIEFKLSTAILFSVAFGIAVDDSIHFMTRLKLELDQGKSLLYAIKRTFLETGFAIVLTTLVLVSGFAVLTFSQFEVTYFTGVLISLSLIFALLADLILLPVLLLPMKRVWEEKNHSKLKDAETG</sequence>
<evidence type="ECO:0000313" key="8">
    <source>
        <dbReference type="EMBL" id="MDN3204770.1"/>
    </source>
</evidence>
<feature type="transmembrane region" description="Helical" evidence="6">
    <location>
        <begin position="204"/>
        <end position="223"/>
    </location>
</feature>
<dbReference type="RefSeq" id="WP_290000492.1">
    <property type="nucleotide sequence ID" value="NZ_JAUEPH010000004.1"/>
</dbReference>
<protein>
    <submittedName>
        <fullName evidence="8">Efflux RND transporter permease subunit</fullName>
    </submittedName>
</protein>
<dbReference type="InterPro" id="IPR004869">
    <property type="entry name" value="MMPL_dom"/>
</dbReference>
<dbReference type="InterPro" id="IPR050545">
    <property type="entry name" value="Mycobact_MmpL"/>
</dbReference>
<dbReference type="Gene3D" id="1.20.1640.10">
    <property type="entry name" value="Multidrug efflux transporter AcrB transmembrane domain"/>
    <property type="match status" value="2"/>
</dbReference>
<evidence type="ECO:0000256" key="1">
    <source>
        <dbReference type="ARBA" id="ARBA00004651"/>
    </source>
</evidence>
<dbReference type="PANTHER" id="PTHR33406">
    <property type="entry name" value="MEMBRANE PROTEIN MJ1562-RELATED"/>
    <property type="match status" value="1"/>
</dbReference>
<dbReference type="Pfam" id="PF03176">
    <property type="entry name" value="MMPL"/>
    <property type="match status" value="2"/>
</dbReference>
<comment type="subcellular location">
    <subcellularLocation>
        <location evidence="1">Cell membrane</location>
        <topology evidence="1">Multi-pass membrane protein</topology>
    </subcellularLocation>
</comment>
<proteinExistence type="predicted"/>
<dbReference type="EMBL" id="JAUEPH010000004">
    <property type="protein sequence ID" value="MDN3204770.1"/>
    <property type="molecule type" value="Genomic_DNA"/>
</dbReference>
<keyword evidence="3 6" id="KW-0812">Transmembrane</keyword>
<reference evidence="8" key="1">
    <citation type="submission" date="2023-06" db="EMBL/GenBank/DDBJ databases">
        <title>Robiginitalea aurantiacus sp. nov. and Algoriphagus sediminis sp. nov., isolated from coastal sediment.</title>
        <authorList>
            <person name="Zhou Z.Y."/>
            <person name="An J."/>
            <person name="Jia Y.W."/>
            <person name="Du Z.J."/>
        </authorList>
    </citation>
    <scope>NUCLEOTIDE SEQUENCE</scope>
    <source>
        <strain evidence="8">C2-7</strain>
    </source>
</reference>
<evidence type="ECO:0000256" key="4">
    <source>
        <dbReference type="ARBA" id="ARBA00022989"/>
    </source>
</evidence>